<dbReference type="EMBL" id="CP119879">
    <property type="protein sequence ID" value="WFD35335.1"/>
    <property type="molecule type" value="Genomic_DNA"/>
</dbReference>
<feature type="domain" description="Cytochrome b5 heme-binding" evidence="4">
    <location>
        <begin position="103"/>
        <end position="200"/>
    </location>
</feature>
<evidence type="ECO:0000313" key="6">
    <source>
        <dbReference type="Proteomes" id="UP001219933"/>
    </source>
</evidence>
<name>A0AAF0ERN4_9BASI</name>
<proteinExistence type="inferred from homology"/>
<accession>A0AAF0ERN4</accession>
<dbReference type="SUPFAM" id="SSF55856">
    <property type="entry name" value="Cytochrome b5-like heme/steroid binding domain"/>
    <property type="match status" value="1"/>
</dbReference>
<dbReference type="Pfam" id="PF00173">
    <property type="entry name" value="Cyt-b5"/>
    <property type="match status" value="1"/>
</dbReference>
<feature type="transmembrane region" description="Helical" evidence="3">
    <location>
        <begin position="59"/>
        <end position="83"/>
    </location>
</feature>
<organism evidence="5 6">
    <name type="scientific">Malassezia cuniculi</name>
    <dbReference type="NCBI Taxonomy" id="948313"/>
    <lineage>
        <taxon>Eukaryota</taxon>
        <taxon>Fungi</taxon>
        <taxon>Dikarya</taxon>
        <taxon>Basidiomycota</taxon>
        <taxon>Ustilaginomycotina</taxon>
        <taxon>Malasseziomycetes</taxon>
        <taxon>Malasseziales</taxon>
        <taxon>Malasseziaceae</taxon>
        <taxon>Malassezia</taxon>
    </lineage>
</organism>
<feature type="compositionally biased region" description="Basic and acidic residues" evidence="2">
    <location>
        <begin position="31"/>
        <end position="48"/>
    </location>
</feature>
<evidence type="ECO:0000256" key="3">
    <source>
        <dbReference type="SAM" id="Phobius"/>
    </source>
</evidence>
<dbReference type="GO" id="GO:0012505">
    <property type="term" value="C:endomembrane system"/>
    <property type="evidence" value="ECO:0007669"/>
    <property type="project" value="TreeGrafter"/>
</dbReference>
<dbReference type="Proteomes" id="UP001219933">
    <property type="component" value="Chromosome 3"/>
</dbReference>
<evidence type="ECO:0000313" key="5">
    <source>
        <dbReference type="EMBL" id="WFD35335.1"/>
    </source>
</evidence>
<evidence type="ECO:0000256" key="2">
    <source>
        <dbReference type="SAM" id="MobiDB-lite"/>
    </source>
</evidence>
<keyword evidence="3" id="KW-0472">Membrane</keyword>
<keyword evidence="3" id="KW-0812">Transmembrane</keyword>
<evidence type="ECO:0000259" key="4">
    <source>
        <dbReference type="SMART" id="SM01117"/>
    </source>
</evidence>
<protein>
    <submittedName>
        <fullName evidence="5">Dihydrofolate reductase</fullName>
        <ecNumber evidence="5">1.5.1.3</ecNumber>
    </submittedName>
</protein>
<dbReference type="GO" id="GO:0016020">
    <property type="term" value="C:membrane"/>
    <property type="evidence" value="ECO:0007669"/>
    <property type="project" value="TreeGrafter"/>
</dbReference>
<dbReference type="InterPro" id="IPR001199">
    <property type="entry name" value="Cyt_B5-like_heme/steroid-bd"/>
</dbReference>
<reference evidence="5" key="1">
    <citation type="submission" date="2023-03" db="EMBL/GenBank/DDBJ databases">
        <title>Mating type loci evolution in Malassezia.</title>
        <authorList>
            <person name="Coelho M.A."/>
        </authorList>
    </citation>
    <scope>NUCLEOTIDE SEQUENCE</scope>
    <source>
        <strain evidence="5">CBS 11721</strain>
    </source>
</reference>
<dbReference type="InterPro" id="IPR036400">
    <property type="entry name" value="Cyt_B5-like_heme/steroid_sf"/>
</dbReference>
<keyword evidence="6" id="KW-1185">Reference proteome</keyword>
<dbReference type="EC" id="1.5.1.3" evidence="5"/>
<comment type="similarity">
    <text evidence="1">Belongs to the cytochrome b5 family. MAPR subfamily.</text>
</comment>
<dbReference type="PANTHER" id="PTHR10281">
    <property type="entry name" value="MEMBRANE-ASSOCIATED PROGESTERONE RECEPTOR COMPONENT-RELATED"/>
    <property type="match status" value="1"/>
</dbReference>
<keyword evidence="3" id="KW-1133">Transmembrane helix</keyword>
<dbReference type="GO" id="GO:0020037">
    <property type="term" value="F:heme binding"/>
    <property type="evidence" value="ECO:0007669"/>
    <property type="project" value="UniProtKB-ARBA"/>
</dbReference>
<dbReference type="PANTHER" id="PTHR10281:SF76">
    <property type="entry name" value="CALCUTTA CUP-RELATED"/>
    <property type="match status" value="1"/>
</dbReference>
<feature type="region of interest" description="Disordered" evidence="2">
    <location>
        <begin position="1"/>
        <end position="48"/>
    </location>
</feature>
<dbReference type="GO" id="GO:0004146">
    <property type="term" value="F:dihydrofolate reductase activity"/>
    <property type="evidence" value="ECO:0007669"/>
    <property type="project" value="UniProtKB-EC"/>
</dbReference>
<dbReference type="Gene3D" id="3.10.120.10">
    <property type="entry name" value="Cytochrome b5-like heme/steroid binding domain"/>
    <property type="match status" value="1"/>
</dbReference>
<dbReference type="AlphaFoldDB" id="A0AAF0ERN4"/>
<sequence length="222" mass="25144">MTEPRMDTDPSTGRKVPYKTANQPFLKHQKWKQEQEEKEKRRAEAIARGEPVPKEPFPLLGVAVLLVIVTLLTGQFLTGDVLFGYRSKWTNWRTYIPQQERVFTEAELAKFDGTNPNLPILLAVRGDVFDVTAGKSFYAPGSGYSIFTGKDASRAFVTGCFRTHLTHDLRGLTEEQLKGLDRWHAFYENHADYIRVGKVVHPPIPPDAPIPEPCEDSHGQRP</sequence>
<dbReference type="FunFam" id="3.10.120.10:FF:000003">
    <property type="entry name" value="membrane-associated progesterone receptor component 1"/>
    <property type="match status" value="1"/>
</dbReference>
<evidence type="ECO:0000256" key="1">
    <source>
        <dbReference type="ARBA" id="ARBA00038357"/>
    </source>
</evidence>
<dbReference type="InterPro" id="IPR050577">
    <property type="entry name" value="MAPR/NEUFC/NENF-like"/>
</dbReference>
<gene>
    <name evidence="5" type="ORF">MCUN1_002186</name>
</gene>
<keyword evidence="5" id="KW-0560">Oxidoreductase</keyword>
<dbReference type="SMART" id="SM01117">
    <property type="entry name" value="Cyt-b5"/>
    <property type="match status" value="1"/>
</dbReference>